<sequence>MQNLTKEDIQQHAVVNEQSVEIRVALPLTPLKTQQWAEKFCGLFDFKLSETDWGADRFQAVITANKGDTDLQCMLCIEWLCEAIWLEPIGTQQSPSIILNYLIQQ</sequence>
<proteinExistence type="predicted"/>
<dbReference type="OrthoDB" id="6333293at2"/>
<comment type="caution">
    <text evidence="1">The sequence shown here is derived from an EMBL/GenBank/DDBJ whole genome shotgun (WGS) entry which is preliminary data.</text>
</comment>
<dbReference type="EMBL" id="JWLW01000019">
    <property type="protein sequence ID" value="KHT51341.1"/>
    <property type="molecule type" value="Genomic_DNA"/>
</dbReference>
<name>A0A0B3YDQ2_9ALTE</name>
<evidence type="ECO:0008006" key="3">
    <source>
        <dbReference type="Google" id="ProtNLM"/>
    </source>
</evidence>
<organism evidence="1 2">
    <name type="scientific">Alteromonas marina</name>
    <dbReference type="NCBI Taxonomy" id="203795"/>
    <lineage>
        <taxon>Bacteria</taxon>
        <taxon>Pseudomonadati</taxon>
        <taxon>Pseudomonadota</taxon>
        <taxon>Gammaproteobacteria</taxon>
        <taxon>Alteromonadales</taxon>
        <taxon>Alteromonadaceae</taxon>
        <taxon>Alteromonas/Salinimonas group</taxon>
        <taxon>Alteromonas</taxon>
    </lineage>
</organism>
<evidence type="ECO:0000313" key="1">
    <source>
        <dbReference type="EMBL" id="KHT51341.1"/>
    </source>
</evidence>
<accession>A0A0B3YDQ2</accession>
<reference evidence="1 2" key="1">
    <citation type="submission" date="2014-12" db="EMBL/GenBank/DDBJ databases">
        <title>Genome sequencing of Alteromonas marina AD001.</title>
        <authorList>
            <person name="Adrian T.G.S."/>
            <person name="Chan K.G."/>
        </authorList>
    </citation>
    <scope>NUCLEOTIDE SEQUENCE [LARGE SCALE GENOMIC DNA]</scope>
    <source>
        <strain evidence="1 2">AD001</strain>
    </source>
</reference>
<gene>
    <name evidence="1" type="ORF">RJ41_11950</name>
</gene>
<keyword evidence="2" id="KW-1185">Reference proteome</keyword>
<dbReference type="Proteomes" id="UP000031197">
    <property type="component" value="Unassembled WGS sequence"/>
</dbReference>
<dbReference type="AlphaFoldDB" id="A0A0B3YDQ2"/>
<dbReference type="RefSeq" id="WP_039220995.1">
    <property type="nucleotide sequence ID" value="NZ_JWLW01000019.1"/>
</dbReference>
<evidence type="ECO:0000313" key="2">
    <source>
        <dbReference type="Proteomes" id="UP000031197"/>
    </source>
</evidence>
<protein>
    <recommendedName>
        <fullName evidence="3">DUF3630 family protein</fullName>
    </recommendedName>
</protein>